<feature type="transmembrane region" description="Helical" evidence="2">
    <location>
        <begin position="128"/>
        <end position="150"/>
    </location>
</feature>
<gene>
    <name evidence="3" type="ORF">PCOR1329_LOCUS13157</name>
</gene>
<protein>
    <submittedName>
        <fullName evidence="3">Uncharacterized protein</fullName>
    </submittedName>
</protein>
<evidence type="ECO:0000256" key="2">
    <source>
        <dbReference type="SAM" id="Phobius"/>
    </source>
</evidence>
<keyword evidence="2" id="KW-1133">Transmembrane helix</keyword>
<dbReference type="Proteomes" id="UP001189429">
    <property type="component" value="Unassembled WGS sequence"/>
</dbReference>
<feature type="compositionally biased region" description="Pro residues" evidence="1">
    <location>
        <begin position="28"/>
        <end position="37"/>
    </location>
</feature>
<feature type="region of interest" description="Disordered" evidence="1">
    <location>
        <begin position="1"/>
        <end position="60"/>
    </location>
</feature>
<feature type="non-terminal residue" evidence="3">
    <location>
        <position position="1"/>
    </location>
</feature>
<accession>A0ABN9QMZ5</accession>
<organism evidence="3 4">
    <name type="scientific">Prorocentrum cordatum</name>
    <dbReference type="NCBI Taxonomy" id="2364126"/>
    <lineage>
        <taxon>Eukaryota</taxon>
        <taxon>Sar</taxon>
        <taxon>Alveolata</taxon>
        <taxon>Dinophyceae</taxon>
        <taxon>Prorocentrales</taxon>
        <taxon>Prorocentraceae</taxon>
        <taxon>Prorocentrum</taxon>
    </lineage>
</organism>
<name>A0ABN9QMZ5_9DINO</name>
<evidence type="ECO:0000256" key="1">
    <source>
        <dbReference type="SAM" id="MobiDB-lite"/>
    </source>
</evidence>
<keyword evidence="2" id="KW-0472">Membrane</keyword>
<feature type="non-terminal residue" evidence="3">
    <location>
        <position position="358"/>
    </location>
</feature>
<reference evidence="3" key="1">
    <citation type="submission" date="2023-10" db="EMBL/GenBank/DDBJ databases">
        <authorList>
            <person name="Chen Y."/>
            <person name="Shah S."/>
            <person name="Dougan E. K."/>
            <person name="Thang M."/>
            <person name="Chan C."/>
        </authorList>
    </citation>
    <scope>NUCLEOTIDE SEQUENCE [LARGE SCALE GENOMIC DNA]</scope>
</reference>
<comment type="caution">
    <text evidence="3">The sequence shown here is derived from an EMBL/GenBank/DDBJ whole genome shotgun (WGS) entry which is preliminary data.</text>
</comment>
<keyword evidence="4" id="KW-1185">Reference proteome</keyword>
<sequence>DMAPKGYVKDKNTGGWIKGPDLTEENVPPLPSPPGTPPSWAQCVSAPPSRATSRTASPGAVSLVLTPPKAKSPGTLPPATVLAIPPPEAAGQPMTGKLQFYAQAPCKPQQTRGQKGSYLKSVVGYSRVFQILCGPCFVPAIILMVLVVSFPSSLFPNMSRGAEAAASLVEDVAGAGGAVALAARNLTLAVSGVALSVARNSATFVYEAWSGIDLLGCRLNVTGGRSVVDIGARSRPSMMKELERGLSVVPDDLAVELWGSINAVSVRAPVAARLSSQFNFTESFFIWDWEVLLVDDEVLAVRYYFARLGFELQWANPLWALTGADPGRELERITTRVKDAIESAVDASVLRTPLTAQE</sequence>
<proteinExistence type="predicted"/>
<keyword evidence="2" id="KW-0812">Transmembrane</keyword>
<evidence type="ECO:0000313" key="3">
    <source>
        <dbReference type="EMBL" id="CAK0807220.1"/>
    </source>
</evidence>
<evidence type="ECO:0000313" key="4">
    <source>
        <dbReference type="Proteomes" id="UP001189429"/>
    </source>
</evidence>
<dbReference type="EMBL" id="CAUYUJ010003877">
    <property type="protein sequence ID" value="CAK0807220.1"/>
    <property type="molecule type" value="Genomic_DNA"/>
</dbReference>